<dbReference type="InterPro" id="IPR039424">
    <property type="entry name" value="SBP_5"/>
</dbReference>
<evidence type="ECO:0000313" key="3">
    <source>
        <dbReference type="EMBL" id="GAG94668.1"/>
    </source>
</evidence>
<keyword evidence="1" id="KW-0732">Signal</keyword>
<evidence type="ECO:0000256" key="1">
    <source>
        <dbReference type="ARBA" id="ARBA00022729"/>
    </source>
</evidence>
<feature type="non-terminal residue" evidence="3">
    <location>
        <position position="1"/>
    </location>
</feature>
<dbReference type="InterPro" id="IPR000914">
    <property type="entry name" value="SBP_5_dom"/>
</dbReference>
<proteinExistence type="predicted"/>
<accession>X1CEH4</accession>
<feature type="domain" description="Solute-binding protein family 5" evidence="2">
    <location>
        <begin position="1"/>
        <end position="163"/>
    </location>
</feature>
<dbReference type="PANTHER" id="PTHR30290">
    <property type="entry name" value="PERIPLASMIC BINDING COMPONENT OF ABC TRANSPORTER"/>
    <property type="match status" value="1"/>
</dbReference>
<dbReference type="Pfam" id="PF00496">
    <property type="entry name" value="SBP_bac_5"/>
    <property type="match status" value="1"/>
</dbReference>
<dbReference type="AlphaFoldDB" id="X1CEH4"/>
<name>X1CEH4_9ZZZZ</name>
<dbReference type="EMBL" id="BART01024931">
    <property type="protein sequence ID" value="GAG94668.1"/>
    <property type="molecule type" value="Genomic_DNA"/>
</dbReference>
<dbReference type="Gene3D" id="3.40.190.10">
    <property type="entry name" value="Periplasmic binding protein-like II"/>
    <property type="match status" value="1"/>
</dbReference>
<reference evidence="3" key="1">
    <citation type="journal article" date="2014" name="Front. Microbiol.">
        <title>High frequency of phylogenetically diverse reductive dehalogenase-homologous genes in deep subseafloor sedimentary metagenomes.</title>
        <authorList>
            <person name="Kawai M."/>
            <person name="Futagami T."/>
            <person name="Toyoda A."/>
            <person name="Takaki Y."/>
            <person name="Nishi S."/>
            <person name="Hori S."/>
            <person name="Arai W."/>
            <person name="Tsubouchi T."/>
            <person name="Morono Y."/>
            <person name="Uchiyama I."/>
            <person name="Ito T."/>
            <person name="Fujiyama A."/>
            <person name="Inagaki F."/>
            <person name="Takami H."/>
        </authorList>
    </citation>
    <scope>NUCLEOTIDE SEQUENCE</scope>
    <source>
        <strain evidence="3">Expedition CK06-06</strain>
    </source>
</reference>
<protein>
    <recommendedName>
        <fullName evidence="2">Solute-binding protein family 5 domain-containing protein</fullName>
    </recommendedName>
</protein>
<gene>
    <name evidence="3" type="ORF">S01H4_44876</name>
</gene>
<comment type="caution">
    <text evidence="3">The sequence shown here is derived from an EMBL/GenBank/DDBJ whole genome shotgun (WGS) entry which is preliminary data.</text>
</comment>
<sequence>DAVASVKRWGGMSKYGKTIFKNVASIEVKDPLTLELKLTKPTGITLVSLAMPNGGAFIYPKDICEKYPDKPVEENIGTGPFKFVEWKPHQYIKVVRFEDYKPVEFPANGFGGKKVAYVDELQFIPISDEAVRLTSVEGGEYDFADFVPVDEFNRLKDHPDIQALPSAPRA</sequence>
<organism evidence="3">
    <name type="scientific">marine sediment metagenome</name>
    <dbReference type="NCBI Taxonomy" id="412755"/>
    <lineage>
        <taxon>unclassified sequences</taxon>
        <taxon>metagenomes</taxon>
        <taxon>ecological metagenomes</taxon>
    </lineage>
</organism>
<dbReference type="GO" id="GO:1904680">
    <property type="term" value="F:peptide transmembrane transporter activity"/>
    <property type="evidence" value="ECO:0007669"/>
    <property type="project" value="TreeGrafter"/>
</dbReference>
<dbReference type="Gene3D" id="3.90.76.10">
    <property type="entry name" value="Dipeptide-binding Protein, Domain 1"/>
    <property type="match status" value="1"/>
</dbReference>
<dbReference type="PANTHER" id="PTHR30290:SF38">
    <property type="entry name" value="D,D-DIPEPTIDE-BINDING PERIPLASMIC PROTEIN DDPA-RELATED"/>
    <property type="match status" value="1"/>
</dbReference>
<evidence type="ECO:0000259" key="2">
    <source>
        <dbReference type="Pfam" id="PF00496"/>
    </source>
</evidence>
<dbReference type="GO" id="GO:0015833">
    <property type="term" value="P:peptide transport"/>
    <property type="evidence" value="ECO:0007669"/>
    <property type="project" value="TreeGrafter"/>
</dbReference>
<dbReference type="SUPFAM" id="SSF53850">
    <property type="entry name" value="Periplasmic binding protein-like II"/>
    <property type="match status" value="1"/>
</dbReference>